<dbReference type="OrthoDB" id="2951834at2759"/>
<evidence type="ECO:0000256" key="1">
    <source>
        <dbReference type="SAM" id="MobiDB-lite"/>
    </source>
</evidence>
<feature type="region of interest" description="Disordered" evidence="1">
    <location>
        <begin position="328"/>
        <end position="353"/>
    </location>
</feature>
<dbReference type="Proteomes" id="UP000324767">
    <property type="component" value="Unassembled WGS sequence"/>
</dbReference>
<feature type="domain" description="DUF7730" evidence="2">
    <location>
        <begin position="92"/>
        <end position="167"/>
    </location>
</feature>
<proteinExistence type="predicted"/>
<evidence type="ECO:0000259" key="2">
    <source>
        <dbReference type="Pfam" id="PF24864"/>
    </source>
</evidence>
<dbReference type="AlphaFoldDB" id="A0A5M8PRA6"/>
<sequence>MRGYQIISNNCQLSPFSDGPSHCLNEAPTSPVVACISTKLESLTDHFRLHQPYSSTISTPQHRSTPVTSIQIKDGDEFAELASRNPCGNSASPGSYRGRDRTIHGRLQEVNEEAVYKVLLTCKEIYIQAVYLLFHKNTFVFRSPIRLEKFSTQIGTDNLAALRDLRIVPFGYHMNLRYQLTGLDKYDVRQEGKWDNDPPDDQTGLIQVSYIQTLVRRIGDYGLCPNLESFDDPITAHFISQDILGRFSAGHHRHGAKIQCLSGMHEVITHTGQALTFEDVQRLRHEMEACAEALKLHVPGYLEYEEAFLRAHRDTLSAPMKAIKGMQKPRIDAACAPQPSDRPSASQHKTESTDLGGAYLTRAASDADGDYATWKCSVCAGTVHRAAMRD</sequence>
<dbReference type="Pfam" id="PF24864">
    <property type="entry name" value="DUF7730"/>
    <property type="match status" value="1"/>
</dbReference>
<accession>A0A5M8PRA6</accession>
<gene>
    <name evidence="3" type="ORF">FRX48_04765</name>
</gene>
<protein>
    <recommendedName>
        <fullName evidence="2">DUF7730 domain-containing protein</fullName>
    </recommendedName>
</protein>
<evidence type="ECO:0000313" key="3">
    <source>
        <dbReference type="EMBL" id="KAA6411485.1"/>
    </source>
</evidence>
<reference evidence="3 4" key="1">
    <citation type="submission" date="2019-09" db="EMBL/GenBank/DDBJ databases">
        <title>The hologenome of the rock-dwelling lichen Lasallia pustulata.</title>
        <authorList>
            <person name="Greshake Tzovaras B."/>
            <person name="Segers F."/>
            <person name="Bicker A."/>
            <person name="Dal Grande F."/>
            <person name="Otte J."/>
            <person name="Hankeln T."/>
            <person name="Schmitt I."/>
            <person name="Ebersberger I."/>
        </authorList>
    </citation>
    <scope>NUCLEOTIDE SEQUENCE [LARGE SCALE GENOMIC DNA]</scope>
    <source>
        <strain evidence="3">A1-1</strain>
    </source>
</reference>
<dbReference type="EMBL" id="VXIT01000007">
    <property type="protein sequence ID" value="KAA6411485.1"/>
    <property type="molecule type" value="Genomic_DNA"/>
</dbReference>
<evidence type="ECO:0000313" key="4">
    <source>
        <dbReference type="Proteomes" id="UP000324767"/>
    </source>
</evidence>
<name>A0A5M8PRA6_9LECA</name>
<comment type="caution">
    <text evidence="3">The sequence shown here is derived from an EMBL/GenBank/DDBJ whole genome shotgun (WGS) entry which is preliminary data.</text>
</comment>
<organism evidence="3 4">
    <name type="scientific">Lasallia pustulata</name>
    <dbReference type="NCBI Taxonomy" id="136370"/>
    <lineage>
        <taxon>Eukaryota</taxon>
        <taxon>Fungi</taxon>
        <taxon>Dikarya</taxon>
        <taxon>Ascomycota</taxon>
        <taxon>Pezizomycotina</taxon>
        <taxon>Lecanoromycetes</taxon>
        <taxon>OSLEUM clade</taxon>
        <taxon>Umbilicariomycetidae</taxon>
        <taxon>Umbilicariales</taxon>
        <taxon>Umbilicariaceae</taxon>
        <taxon>Lasallia</taxon>
    </lineage>
</organism>
<dbReference type="InterPro" id="IPR056632">
    <property type="entry name" value="DUF7730"/>
</dbReference>